<keyword evidence="3" id="KW-0653">Protein transport</keyword>
<dbReference type="PANTHER" id="PTHR47180:SF1">
    <property type="entry name" value="ADP-RIBOSYLATION FACTOR-BINDING PROTEIN GGA1-RELATED"/>
    <property type="match status" value="1"/>
</dbReference>
<dbReference type="EMBL" id="MLYV02000762">
    <property type="protein sequence ID" value="PSR78037.1"/>
    <property type="molecule type" value="Genomic_DNA"/>
</dbReference>
<accession>A0A2R6NW28</accession>
<dbReference type="PROSITE" id="PS50179">
    <property type="entry name" value="VHS"/>
    <property type="match status" value="1"/>
</dbReference>
<feature type="region of interest" description="Disordered" evidence="6">
    <location>
        <begin position="502"/>
        <end position="538"/>
    </location>
</feature>
<evidence type="ECO:0000259" key="7">
    <source>
        <dbReference type="PROSITE" id="PS50179"/>
    </source>
</evidence>
<dbReference type="STRING" id="98765.A0A2R6NW28"/>
<dbReference type="CDD" id="cd14235">
    <property type="entry name" value="GAT_GGA_fungi"/>
    <property type="match status" value="1"/>
</dbReference>
<dbReference type="InterPro" id="IPR002014">
    <property type="entry name" value="VHS_dom"/>
</dbReference>
<dbReference type="Gene3D" id="1.25.40.90">
    <property type="match status" value="1"/>
</dbReference>
<dbReference type="GO" id="GO:0005829">
    <property type="term" value="C:cytosol"/>
    <property type="evidence" value="ECO:0007669"/>
    <property type="project" value="GOC"/>
</dbReference>
<dbReference type="InterPro" id="IPR004152">
    <property type="entry name" value="GAT_dom"/>
</dbReference>
<dbReference type="AlphaFoldDB" id="A0A2R6NW28"/>
<dbReference type="Pfam" id="PF00790">
    <property type="entry name" value="VHS"/>
    <property type="match status" value="1"/>
</dbReference>
<dbReference type="InterPro" id="IPR038425">
    <property type="entry name" value="GAT_sf"/>
</dbReference>
<feature type="compositionally biased region" description="Polar residues" evidence="6">
    <location>
        <begin position="513"/>
        <end position="533"/>
    </location>
</feature>
<evidence type="ECO:0000256" key="1">
    <source>
        <dbReference type="ARBA" id="ARBA00004601"/>
    </source>
</evidence>
<dbReference type="PANTHER" id="PTHR47180">
    <property type="entry name" value="ADP-RIBOSYLATION FACTOR-BINDING PROTEIN GGA1-RELATED"/>
    <property type="match status" value="1"/>
</dbReference>
<evidence type="ECO:0000313" key="9">
    <source>
        <dbReference type="EMBL" id="PSR78037.1"/>
    </source>
</evidence>
<dbReference type="GO" id="GO:0043130">
    <property type="term" value="F:ubiquitin binding"/>
    <property type="evidence" value="ECO:0007669"/>
    <property type="project" value="InterPro"/>
</dbReference>
<dbReference type="InterPro" id="IPR008942">
    <property type="entry name" value="ENTH_VHS"/>
</dbReference>
<dbReference type="GO" id="GO:0005802">
    <property type="term" value="C:trans-Golgi network"/>
    <property type="evidence" value="ECO:0007669"/>
    <property type="project" value="TreeGrafter"/>
</dbReference>
<dbReference type="PROSITE" id="PS50909">
    <property type="entry name" value="GAT"/>
    <property type="match status" value="1"/>
</dbReference>
<dbReference type="GO" id="GO:0006895">
    <property type="term" value="P:Golgi to endosome transport"/>
    <property type="evidence" value="ECO:0007669"/>
    <property type="project" value="TreeGrafter"/>
</dbReference>
<dbReference type="GO" id="GO:0035091">
    <property type="term" value="F:phosphatidylinositol binding"/>
    <property type="evidence" value="ECO:0007669"/>
    <property type="project" value="InterPro"/>
</dbReference>
<feature type="region of interest" description="Disordered" evidence="6">
    <location>
        <begin position="328"/>
        <end position="357"/>
    </location>
</feature>
<dbReference type="SUPFAM" id="SSF89009">
    <property type="entry name" value="GAT-like domain"/>
    <property type="match status" value="1"/>
</dbReference>
<evidence type="ECO:0000256" key="4">
    <source>
        <dbReference type="ARBA" id="ARBA00023034"/>
    </source>
</evidence>
<evidence type="ECO:0000256" key="2">
    <source>
        <dbReference type="ARBA" id="ARBA00022448"/>
    </source>
</evidence>
<evidence type="ECO:0008006" key="11">
    <source>
        <dbReference type="Google" id="ProtNLM"/>
    </source>
</evidence>
<comment type="subcellular location">
    <subcellularLocation>
        <location evidence="1">Golgi apparatus</location>
        <location evidence="1">trans-Golgi network</location>
    </subcellularLocation>
</comment>
<keyword evidence="10" id="KW-1185">Reference proteome</keyword>
<evidence type="ECO:0000259" key="8">
    <source>
        <dbReference type="PROSITE" id="PS50909"/>
    </source>
</evidence>
<dbReference type="SMART" id="SM00288">
    <property type="entry name" value="VHS"/>
    <property type="match status" value="1"/>
</dbReference>
<dbReference type="GO" id="GO:0043328">
    <property type="term" value="P:protein transport to vacuole involved in ubiquitin-dependent protein catabolic process via the multivesicular body sorting pathway"/>
    <property type="evidence" value="ECO:0007669"/>
    <property type="project" value="TreeGrafter"/>
</dbReference>
<comment type="function">
    <text evidence="5">May play a role in the regulation of membrane traffic through the trans-Golgi network.</text>
</comment>
<evidence type="ECO:0000256" key="6">
    <source>
        <dbReference type="SAM" id="MobiDB-lite"/>
    </source>
</evidence>
<reference evidence="9 10" key="1">
    <citation type="submission" date="2018-02" db="EMBL/GenBank/DDBJ databases">
        <title>Genome sequence of the basidiomycete white-rot fungus Phlebia centrifuga.</title>
        <authorList>
            <person name="Granchi Z."/>
            <person name="Peng M."/>
            <person name="de Vries R.P."/>
            <person name="Hilden K."/>
            <person name="Makela M.R."/>
            <person name="Grigoriev I."/>
            <person name="Riley R."/>
        </authorList>
    </citation>
    <scope>NUCLEOTIDE SEQUENCE [LARGE SCALE GENOMIC DNA]</scope>
    <source>
        <strain evidence="9 10">FBCC195</strain>
    </source>
</reference>
<feature type="domain" description="VHS" evidence="7">
    <location>
        <begin position="23"/>
        <end position="159"/>
    </location>
</feature>
<keyword evidence="4" id="KW-0333">Golgi apparatus</keyword>
<dbReference type="OrthoDB" id="2018246at2759"/>
<evidence type="ECO:0000256" key="3">
    <source>
        <dbReference type="ARBA" id="ARBA00022927"/>
    </source>
</evidence>
<dbReference type="GO" id="GO:0006896">
    <property type="term" value="P:Golgi to vacuole transport"/>
    <property type="evidence" value="ECO:0007669"/>
    <property type="project" value="UniProtKB-ARBA"/>
</dbReference>
<feature type="domain" description="GAT" evidence="8">
    <location>
        <begin position="185"/>
        <end position="315"/>
    </location>
</feature>
<keyword evidence="2" id="KW-0813">Transport</keyword>
<evidence type="ECO:0000256" key="5">
    <source>
        <dbReference type="ARBA" id="ARBA00053552"/>
    </source>
</evidence>
<protein>
    <recommendedName>
        <fullName evidence="11">VHS-domain-containing protein</fullName>
    </recommendedName>
</protein>
<feature type="compositionally biased region" description="Low complexity" evidence="6">
    <location>
        <begin position="344"/>
        <end position="357"/>
    </location>
</feature>
<dbReference type="FunFam" id="1.25.40.90:FF:000008">
    <property type="entry name" value="VHS domain protein"/>
    <property type="match status" value="1"/>
</dbReference>
<dbReference type="Gene3D" id="1.20.58.160">
    <property type="match status" value="1"/>
</dbReference>
<evidence type="ECO:0000313" key="10">
    <source>
        <dbReference type="Proteomes" id="UP000186601"/>
    </source>
</evidence>
<organism evidence="9 10">
    <name type="scientific">Hermanssonia centrifuga</name>
    <dbReference type="NCBI Taxonomy" id="98765"/>
    <lineage>
        <taxon>Eukaryota</taxon>
        <taxon>Fungi</taxon>
        <taxon>Dikarya</taxon>
        <taxon>Basidiomycota</taxon>
        <taxon>Agaricomycotina</taxon>
        <taxon>Agaricomycetes</taxon>
        <taxon>Polyporales</taxon>
        <taxon>Meruliaceae</taxon>
        <taxon>Hermanssonia</taxon>
    </lineage>
</organism>
<dbReference type="InterPro" id="IPR052653">
    <property type="entry name" value="ARF-binding"/>
</dbReference>
<comment type="caution">
    <text evidence="9">The sequence shown here is derived from an EMBL/GenBank/DDBJ whole genome shotgun (WGS) entry which is preliminary data.</text>
</comment>
<dbReference type="SUPFAM" id="SSF48464">
    <property type="entry name" value="ENTH/VHS domain"/>
    <property type="match status" value="1"/>
</dbReference>
<sequence length="544" mass="58810">MFHASASNWMQDTSPLKVLISRATYPSQPEPNYALNLEVAEHINQKKANTPREAAMTIAQLVNHRNPHVAILALALLDTLVQSCGYPFHLQIATKEFLNELVRRFPERPPPYPGPVMSRILELINGWKEGICTDSRWKDDLGNIRDMHRLLTFKGYRFRDTGSRPQVAAATSNLKTAEELENEDREAQSAKLQELIRRGTPRDLAQAQELMKALAGANPHAKPDYRTQALTELNKLESKVVLLNEILDNVDVASGERFAQGDVYDQVASILTSARPKIQGWISNAETDDPESLDTFLQINDQINTVLNRYEAFKRGDYEAARNPIPAELSKQQQPDSLIDFDDSAPAGSGPTAGSATSQIDELAELFGPGSSSNAPHANQQQSHMNLPFGQQQQQQHAQTSIPGYTPGAMGMGMAMAGAPSPNYSNRPGAMSPQFAVSASPAGTPPPGSIRLPGTPQVQGSLRLGSPTPNYFGGNTPMNMGMAMGNGMGANGMGSAGTLTPQGMQPGRPHAQHVQQASQTPTSGTASTNQTQGKDPFADLVGLF</sequence>
<dbReference type="Proteomes" id="UP000186601">
    <property type="component" value="Unassembled WGS sequence"/>
</dbReference>
<dbReference type="Pfam" id="PF03127">
    <property type="entry name" value="GAT"/>
    <property type="match status" value="1"/>
</dbReference>
<dbReference type="CDD" id="cd16998">
    <property type="entry name" value="VHS_GGA_fungi"/>
    <property type="match status" value="1"/>
</dbReference>
<proteinExistence type="predicted"/>
<gene>
    <name evidence="9" type="ORF">PHLCEN_2v7600</name>
</gene>
<name>A0A2R6NW28_9APHY</name>